<feature type="transmembrane region" description="Helical" evidence="5">
    <location>
        <begin position="84"/>
        <end position="102"/>
    </location>
</feature>
<evidence type="ECO:0000256" key="1">
    <source>
        <dbReference type="ARBA" id="ARBA00004141"/>
    </source>
</evidence>
<accession>A0ABT5KZF8</accession>
<feature type="transmembrane region" description="Helical" evidence="5">
    <location>
        <begin position="162"/>
        <end position="189"/>
    </location>
</feature>
<proteinExistence type="predicted"/>
<dbReference type="EMBL" id="JAQQXP010000001">
    <property type="protein sequence ID" value="MDC8830163.1"/>
    <property type="molecule type" value="Genomic_DNA"/>
</dbReference>
<keyword evidence="7" id="KW-1185">Reference proteome</keyword>
<evidence type="ECO:0000256" key="3">
    <source>
        <dbReference type="ARBA" id="ARBA00022989"/>
    </source>
</evidence>
<keyword evidence="3 5" id="KW-1133">Transmembrane helix</keyword>
<evidence type="ECO:0000256" key="5">
    <source>
        <dbReference type="SAM" id="Phobius"/>
    </source>
</evidence>
<feature type="transmembrane region" description="Helical" evidence="5">
    <location>
        <begin position="224"/>
        <end position="245"/>
    </location>
</feature>
<feature type="transmembrane region" description="Helical" evidence="5">
    <location>
        <begin position="27"/>
        <end position="45"/>
    </location>
</feature>
<keyword evidence="2 5" id="KW-0812">Transmembrane</keyword>
<evidence type="ECO:0000313" key="6">
    <source>
        <dbReference type="EMBL" id="MDC8830163.1"/>
    </source>
</evidence>
<dbReference type="PANTHER" id="PTHR30249">
    <property type="entry name" value="PUTATIVE SEROTONIN TRANSPORTER"/>
    <property type="match status" value="1"/>
</dbReference>
<dbReference type="PANTHER" id="PTHR30249:SF0">
    <property type="entry name" value="PLASTIDAL GLYCOLATE_GLYCERATE TRANSLOCATOR 1, CHLOROPLASTIC"/>
    <property type="match status" value="1"/>
</dbReference>
<feature type="transmembrane region" description="Helical" evidence="5">
    <location>
        <begin position="114"/>
        <end position="142"/>
    </location>
</feature>
<gene>
    <name evidence="6" type="ORF">OIK42_05240</name>
</gene>
<protein>
    <submittedName>
        <fullName evidence="6">LrgB family protein</fullName>
    </submittedName>
</protein>
<evidence type="ECO:0000313" key="7">
    <source>
        <dbReference type="Proteomes" id="UP001218788"/>
    </source>
</evidence>
<keyword evidence="4 5" id="KW-0472">Membrane</keyword>
<sequence>MLRAELAISQIGARLQAVAEQSLTASAGLWLAATLLFYFIALQLFRRCGGHPLLHPLSLTVCAVAAVMWITGTSAAQYRHDAALLQWLLGPATVALAVPMFNQWQKIKSLGAPLLLSVAVGGIVAPMLAWGVIYLTHAPLAIQMTMLVKSITSPLAMETGAAIGGVPALAAVFVIVTGIVGAVAAPVTFKTLTVKLPEAQGVALGAVCHAVGTAKALQTGPVQGALATVGLCINGIFTALVLPLLF</sequence>
<reference evidence="6 7" key="1">
    <citation type="submission" date="2022-10" db="EMBL/GenBank/DDBJ databases">
        <title>Alteromonas sp. chi3 Genome sequencing.</title>
        <authorList>
            <person name="Park S."/>
        </authorList>
    </citation>
    <scope>NUCLEOTIDE SEQUENCE [LARGE SCALE GENOMIC DNA]</scope>
    <source>
        <strain evidence="7">chi3</strain>
    </source>
</reference>
<dbReference type="RefSeq" id="WP_273638922.1">
    <property type="nucleotide sequence ID" value="NZ_JAQQXP010000001.1"/>
</dbReference>
<dbReference type="Pfam" id="PF04172">
    <property type="entry name" value="LrgB"/>
    <property type="match status" value="1"/>
</dbReference>
<dbReference type="InterPro" id="IPR007300">
    <property type="entry name" value="CidB/LrgB"/>
</dbReference>
<evidence type="ECO:0000256" key="2">
    <source>
        <dbReference type="ARBA" id="ARBA00022692"/>
    </source>
</evidence>
<name>A0ABT5KZF8_9ALTE</name>
<comment type="caution">
    <text evidence="6">The sequence shown here is derived from an EMBL/GenBank/DDBJ whole genome shotgun (WGS) entry which is preliminary data.</text>
</comment>
<comment type="subcellular location">
    <subcellularLocation>
        <location evidence="1">Membrane</location>
        <topology evidence="1">Multi-pass membrane protein</topology>
    </subcellularLocation>
</comment>
<evidence type="ECO:0000256" key="4">
    <source>
        <dbReference type="ARBA" id="ARBA00023136"/>
    </source>
</evidence>
<dbReference type="Proteomes" id="UP001218788">
    <property type="component" value="Unassembled WGS sequence"/>
</dbReference>
<feature type="transmembrane region" description="Helical" evidence="5">
    <location>
        <begin position="57"/>
        <end position="78"/>
    </location>
</feature>
<organism evidence="6 7">
    <name type="scientific">Alteromonas gilva</name>
    <dbReference type="NCBI Taxonomy" id="2987522"/>
    <lineage>
        <taxon>Bacteria</taxon>
        <taxon>Pseudomonadati</taxon>
        <taxon>Pseudomonadota</taxon>
        <taxon>Gammaproteobacteria</taxon>
        <taxon>Alteromonadales</taxon>
        <taxon>Alteromonadaceae</taxon>
        <taxon>Alteromonas/Salinimonas group</taxon>
        <taxon>Alteromonas</taxon>
    </lineage>
</organism>